<dbReference type="InterPro" id="IPR014014">
    <property type="entry name" value="RNA_helicase_DEAD_Q_motif"/>
</dbReference>
<dbReference type="SMART" id="SM00490">
    <property type="entry name" value="HELICc"/>
    <property type="match status" value="1"/>
</dbReference>
<feature type="compositionally biased region" description="Low complexity" evidence="11">
    <location>
        <begin position="642"/>
        <end position="662"/>
    </location>
</feature>
<evidence type="ECO:0000259" key="12">
    <source>
        <dbReference type="PROSITE" id="PS51192"/>
    </source>
</evidence>
<evidence type="ECO:0000256" key="11">
    <source>
        <dbReference type="SAM" id="MobiDB-lite"/>
    </source>
</evidence>
<dbReference type="PROSITE" id="PS51195">
    <property type="entry name" value="Q_MOTIF"/>
    <property type="match status" value="1"/>
</dbReference>
<evidence type="ECO:0000256" key="6">
    <source>
        <dbReference type="ARBA" id="ARBA00022840"/>
    </source>
</evidence>
<dbReference type="EMBL" id="PEDP01000495">
    <property type="protein sequence ID" value="POS85803.1"/>
    <property type="molecule type" value="Genomic_DNA"/>
</dbReference>
<comment type="similarity">
    <text evidence="10">Belongs to the DEAD box helicase family.</text>
</comment>
<keyword evidence="8" id="KW-0539">Nucleus</keyword>
<sequence length="858" mass="96182">MASQLYARYVPQNVGKKETGSTNCEYDAESKSSLSVDVIETFKDASATYSRYIPPQKLTLSETELTPNLGRRTVSSRNFENKLDKNLTTDSLRNGESKVLATHEKIPSNHTLISEVSSIQSQNLLVTPKELKRKGDSINQSSPRVKISKHKQLSRDGDHKLLKSYSEDKVRSNTCTEDQQIISKDSVKISQNLSNNSNNDKIKTARPPKVDSASVKEIAITDERHNRVLQKFERSLRRAEKFTSEPSKNSDKKKIDEESTILHGLTPLPQPSPVDDASTIALSDSLPPWLLNPIRVSPKTTANFEEFSLQSYVIKSLKKKGFTKAFAIQSAAFQLLLPSPNNETRDVVISAATGSGKTLSYVLPMIEEISRHQVSKLRGLIVLPTRELVSQAKDIAEACAEAFSKGDNRKFIKIGTAIGNQTMRSEQHCLIEHEEKYNFEKYEAQLSKAELLWKKNVDLDGGVESIFEYNSLPCIPGFVNEFRMKVDILICTPGRLVEHLKSSPGFSLKDIKWLVIDEADKLLDQSFQQWLPSVISNINLSDKILSKKDRVRKVILSATMTRNLSHLMQLKLYRPCLILLEGDGVIRNQTHDEIQKHVLPLSLLEFGIKVEEEDMKPLYLIELLKRQAIVDQKLLSIDESPSDANNSDSSSDSDSSSSSASSSNFNSKLSLNEMANISIPLTSQQDIEYRKLRGVLIFCKSNETAVRLGRLIGLLSPPLSSQIGVLASTLPRSTRRDYLNLFLKNKISILVASDLISRGLDLPNLAHVINYDMPSSLVSYIHRVGRTARAGKRGNAWTFFTNSEAAWFWNEIGRSPNIQRACSKIERVNLKGVLNDKQKATYQMALEKLGKEVNKSTF</sequence>
<feature type="domain" description="Helicase ATP-binding" evidence="12">
    <location>
        <begin position="338"/>
        <end position="578"/>
    </location>
</feature>
<keyword evidence="4 10" id="KW-0378">Hydrolase</keyword>
<dbReference type="SUPFAM" id="SSF52540">
    <property type="entry name" value="P-loop containing nucleoside triphosphate hydrolases"/>
    <property type="match status" value="1"/>
</dbReference>
<dbReference type="Pfam" id="PF00271">
    <property type="entry name" value="Helicase_C"/>
    <property type="match status" value="1"/>
</dbReference>
<keyword evidence="2" id="KW-0698">rRNA processing</keyword>
<comment type="subcellular location">
    <subcellularLocation>
        <location evidence="1">Nucleus</location>
        <location evidence="1">Nucleolus</location>
    </subcellularLocation>
</comment>
<comment type="domain">
    <text evidence="10">The Q motif is unique to and characteristic of the DEAD box family of RNA helicases and controls ATP binding and hydrolysis.</text>
</comment>
<organism evidence="15 16">
    <name type="scientific">Erysiphe pulchra</name>
    <dbReference type="NCBI Taxonomy" id="225359"/>
    <lineage>
        <taxon>Eukaryota</taxon>
        <taxon>Fungi</taxon>
        <taxon>Dikarya</taxon>
        <taxon>Ascomycota</taxon>
        <taxon>Pezizomycotina</taxon>
        <taxon>Leotiomycetes</taxon>
        <taxon>Erysiphales</taxon>
        <taxon>Erysiphaceae</taxon>
        <taxon>Erysiphe</taxon>
    </lineage>
</organism>
<dbReference type="GO" id="GO:0005730">
    <property type="term" value="C:nucleolus"/>
    <property type="evidence" value="ECO:0007669"/>
    <property type="project" value="UniProtKB-SubCell"/>
</dbReference>
<dbReference type="GO" id="GO:0003724">
    <property type="term" value="F:RNA helicase activity"/>
    <property type="evidence" value="ECO:0007669"/>
    <property type="project" value="UniProtKB-EC"/>
</dbReference>
<dbReference type="Proteomes" id="UP000237438">
    <property type="component" value="Unassembled WGS sequence"/>
</dbReference>
<dbReference type="GO" id="GO:0003723">
    <property type="term" value="F:RNA binding"/>
    <property type="evidence" value="ECO:0007669"/>
    <property type="project" value="UniProtKB-UniRule"/>
</dbReference>
<evidence type="ECO:0000313" key="16">
    <source>
        <dbReference type="Proteomes" id="UP000237438"/>
    </source>
</evidence>
<protein>
    <recommendedName>
        <fullName evidence="10">ATP-dependent RNA helicase</fullName>
        <ecNumber evidence="10">3.6.4.13</ecNumber>
    </recommendedName>
</protein>
<evidence type="ECO:0000256" key="8">
    <source>
        <dbReference type="ARBA" id="ARBA00023242"/>
    </source>
</evidence>
<dbReference type="InterPro" id="IPR027417">
    <property type="entry name" value="P-loop_NTPase"/>
</dbReference>
<comment type="catalytic activity">
    <reaction evidence="10">
        <text>ATP + H2O = ADP + phosphate + H(+)</text>
        <dbReference type="Rhea" id="RHEA:13065"/>
        <dbReference type="ChEBI" id="CHEBI:15377"/>
        <dbReference type="ChEBI" id="CHEBI:15378"/>
        <dbReference type="ChEBI" id="CHEBI:30616"/>
        <dbReference type="ChEBI" id="CHEBI:43474"/>
        <dbReference type="ChEBI" id="CHEBI:456216"/>
        <dbReference type="EC" id="3.6.4.13"/>
    </reaction>
</comment>
<keyword evidence="3 10" id="KW-0547">Nucleotide-binding</keyword>
<evidence type="ECO:0000313" key="15">
    <source>
        <dbReference type="EMBL" id="POS85803.1"/>
    </source>
</evidence>
<dbReference type="SMART" id="SM00487">
    <property type="entry name" value="DEXDc"/>
    <property type="match status" value="1"/>
</dbReference>
<dbReference type="PROSITE" id="PS00039">
    <property type="entry name" value="DEAD_ATP_HELICASE"/>
    <property type="match status" value="1"/>
</dbReference>
<evidence type="ECO:0000256" key="7">
    <source>
        <dbReference type="ARBA" id="ARBA00022884"/>
    </source>
</evidence>
<dbReference type="AlphaFoldDB" id="A0A2S4PUT4"/>
<dbReference type="InterPro" id="IPR000629">
    <property type="entry name" value="RNA-helicase_DEAD-box_CS"/>
</dbReference>
<keyword evidence="16" id="KW-1185">Reference proteome</keyword>
<dbReference type="GO" id="GO:0005524">
    <property type="term" value="F:ATP binding"/>
    <property type="evidence" value="ECO:0007669"/>
    <property type="project" value="UniProtKB-UniRule"/>
</dbReference>
<feature type="short sequence motif" description="Q motif" evidence="9">
    <location>
        <begin position="302"/>
        <end position="330"/>
    </location>
</feature>
<dbReference type="GO" id="GO:0006364">
    <property type="term" value="P:rRNA processing"/>
    <property type="evidence" value="ECO:0007669"/>
    <property type="project" value="UniProtKB-KW"/>
</dbReference>
<evidence type="ECO:0000256" key="4">
    <source>
        <dbReference type="ARBA" id="ARBA00022801"/>
    </source>
</evidence>
<dbReference type="InterPro" id="IPR014001">
    <property type="entry name" value="Helicase_ATP-bd"/>
</dbReference>
<proteinExistence type="inferred from homology"/>
<evidence type="ECO:0000256" key="1">
    <source>
        <dbReference type="ARBA" id="ARBA00004604"/>
    </source>
</evidence>
<dbReference type="PROSITE" id="PS51192">
    <property type="entry name" value="HELICASE_ATP_BIND_1"/>
    <property type="match status" value="1"/>
</dbReference>
<gene>
    <name evidence="15" type="ORF">EPUL_002675</name>
</gene>
<dbReference type="Pfam" id="PF00270">
    <property type="entry name" value="DEAD"/>
    <property type="match status" value="2"/>
</dbReference>
<dbReference type="CDD" id="cd18787">
    <property type="entry name" value="SF2_C_DEAD"/>
    <property type="match status" value="1"/>
</dbReference>
<evidence type="ECO:0000259" key="13">
    <source>
        <dbReference type="PROSITE" id="PS51194"/>
    </source>
</evidence>
<dbReference type="OrthoDB" id="3370at2759"/>
<comment type="function">
    <text evidence="10">RNA helicase.</text>
</comment>
<keyword evidence="6 10" id="KW-0067">ATP-binding</keyword>
<feature type="domain" description="DEAD-box RNA helicase Q" evidence="14">
    <location>
        <begin position="302"/>
        <end position="330"/>
    </location>
</feature>
<evidence type="ECO:0000256" key="2">
    <source>
        <dbReference type="ARBA" id="ARBA00022552"/>
    </source>
</evidence>
<dbReference type="EC" id="3.6.4.13" evidence="10"/>
<dbReference type="Gene3D" id="3.40.50.300">
    <property type="entry name" value="P-loop containing nucleotide triphosphate hydrolases"/>
    <property type="match status" value="2"/>
</dbReference>
<reference evidence="15 16" key="1">
    <citation type="submission" date="2017-10" db="EMBL/GenBank/DDBJ databases">
        <title>Development of genomic resources for the powdery mildew, Erysiphe pulchra.</title>
        <authorList>
            <person name="Wadl P.A."/>
            <person name="Mack B.M."/>
            <person name="Moore G."/>
            <person name="Beltz S.B."/>
        </authorList>
    </citation>
    <scope>NUCLEOTIDE SEQUENCE [LARGE SCALE GENOMIC DNA]</scope>
    <source>
        <strain evidence="15">Cflorida</strain>
    </source>
</reference>
<keyword evidence="7 10" id="KW-0694">RNA-binding</keyword>
<comment type="caution">
    <text evidence="15">The sequence shown here is derived from an EMBL/GenBank/DDBJ whole genome shotgun (WGS) entry which is preliminary data.</text>
</comment>
<evidence type="ECO:0000256" key="3">
    <source>
        <dbReference type="ARBA" id="ARBA00022741"/>
    </source>
</evidence>
<dbReference type="PANTHER" id="PTHR24031">
    <property type="entry name" value="RNA HELICASE"/>
    <property type="match status" value="1"/>
</dbReference>
<evidence type="ECO:0000259" key="14">
    <source>
        <dbReference type="PROSITE" id="PS51195"/>
    </source>
</evidence>
<feature type="domain" description="Helicase C-terminal" evidence="13">
    <location>
        <begin position="684"/>
        <end position="841"/>
    </location>
</feature>
<dbReference type="GO" id="GO:0016787">
    <property type="term" value="F:hydrolase activity"/>
    <property type="evidence" value="ECO:0007669"/>
    <property type="project" value="UniProtKB-KW"/>
</dbReference>
<dbReference type="InterPro" id="IPR001650">
    <property type="entry name" value="Helicase_C-like"/>
</dbReference>
<evidence type="ECO:0000256" key="10">
    <source>
        <dbReference type="RuleBase" id="RU365068"/>
    </source>
</evidence>
<feature type="region of interest" description="Disordered" evidence="11">
    <location>
        <begin position="191"/>
        <end position="210"/>
    </location>
</feature>
<keyword evidence="5 10" id="KW-0347">Helicase</keyword>
<dbReference type="STRING" id="225359.A0A2S4PUT4"/>
<evidence type="ECO:0000256" key="5">
    <source>
        <dbReference type="ARBA" id="ARBA00022806"/>
    </source>
</evidence>
<dbReference type="PROSITE" id="PS51194">
    <property type="entry name" value="HELICASE_CTER"/>
    <property type="match status" value="1"/>
</dbReference>
<evidence type="ECO:0000256" key="9">
    <source>
        <dbReference type="PROSITE-ProRule" id="PRU00552"/>
    </source>
</evidence>
<accession>A0A2S4PUT4</accession>
<feature type="region of interest" description="Disordered" evidence="11">
    <location>
        <begin position="639"/>
        <end position="662"/>
    </location>
</feature>
<dbReference type="InterPro" id="IPR011545">
    <property type="entry name" value="DEAD/DEAH_box_helicase_dom"/>
</dbReference>
<name>A0A2S4PUT4_9PEZI</name>